<keyword evidence="1" id="KW-0472">Membrane</keyword>
<dbReference type="Proteomes" id="UP000301475">
    <property type="component" value="Chromosome"/>
</dbReference>
<protein>
    <recommendedName>
        <fullName evidence="4">Stage III sporulation protein AE</fullName>
    </recommendedName>
</protein>
<keyword evidence="3" id="KW-1185">Reference proteome</keyword>
<dbReference type="InterPro" id="IPR014194">
    <property type="entry name" value="Spore_III_AE"/>
</dbReference>
<evidence type="ECO:0000256" key="1">
    <source>
        <dbReference type="SAM" id="Phobius"/>
    </source>
</evidence>
<sequence>MKKIVVILIILLIPLSLTTKCYASTYSDALEEIGAGTLTDSLDDKSKEILKNFGVDEKDYNSIINISFSNVFHKIFDIVNDEGVTPFSSSALILSLLLIYSVFDNFRDGLKNRELKCITDTVFVLVVTLSISSPVISVINRAIESINNAGSFMLLYIPIMAVILITNGQSITGASYYSLVVMVGESVTYIAKNIVSPLLSVFLGLSVTSAISSDLNMQGIINEISKIIKWIIGFAMTVFSGLLTFKTLITTSADSISTRAVRFTLSSFIPIVGSALSEAYKTIQGSMCLLKTGLGVFVIISVMIVFLPIIIHCLLWIISLNITSGIGNMLGIKGPISIIKSCSTVLTTLLVIILCVMAIYVISTAIILTMGNGT</sequence>
<dbReference type="Pfam" id="PF09546">
    <property type="entry name" value="Spore_III_AE"/>
    <property type="match status" value="1"/>
</dbReference>
<feature type="transmembrane region" description="Helical" evidence="1">
    <location>
        <begin position="227"/>
        <end position="249"/>
    </location>
</feature>
<feature type="transmembrane region" description="Helical" evidence="1">
    <location>
        <begin position="292"/>
        <end position="318"/>
    </location>
</feature>
<keyword evidence="1" id="KW-0812">Transmembrane</keyword>
<gene>
    <name evidence="2" type="ORF">E5Z56_11315</name>
</gene>
<dbReference type="EMBL" id="CP039381">
    <property type="protein sequence ID" value="QCT07907.1"/>
    <property type="molecule type" value="Genomic_DNA"/>
</dbReference>
<name>A0A4P8XXV4_9FIRM</name>
<keyword evidence="1" id="KW-1133">Transmembrane helix</keyword>
<dbReference type="KEGG" id="ruj:E5Z56_11315"/>
<evidence type="ECO:0008006" key="4">
    <source>
        <dbReference type="Google" id="ProtNLM"/>
    </source>
</evidence>
<evidence type="ECO:0000313" key="3">
    <source>
        <dbReference type="Proteomes" id="UP000301475"/>
    </source>
</evidence>
<feature type="transmembrane region" description="Helical" evidence="1">
    <location>
        <begin position="123"/>
        <end position="143"/>
    </location>
</feature>
<dbReference type="AlphaFoldDB" id="A0A4P8XXV4"/>
<reference evidence="2 3" key="1">
    <citation type="submission" date="2019-04" db="EMBL/GenBank/DDBJ databases">
        <authorList>
            <person name="Embree M."/>
            <person name="Gaffney J.R."/>
        </authorList>
    </citation>
    <scope>NUCLEOTIDE SEQUENCE [LARGE SCALE GENOMIC DNA]</scope>
    <source>
        <strain evidence="2 3">JE7A12</strain>
    </source>
</reference>
<organism evidence="2 3">
    <name type="scientific">Ruminococcus bovis</name>
    <dbReference type="NCBI Taxonomy" id="2564099"/>
    <lineage>
        <taxon>Bacteria</taxon>
        <taxon>Bacillati</taxon>
        <taxon>Bacillota</taxon>
        <taxon>Clostridia</taxon>
        <taxon>Eubacteriales</taxon>
        <taxon>Oscillospiraceae</taxon>
        <taxon>Ruminococcus</taxon>
    </lineage>
</organism>
<accession>A0A4P8XXV4</accession>
<proteinExistence type="predicted"/>
<feature type="transmembrane region" description="Helical" evidence="1">
    <location>
        <begin position="84"/>
        <end position="103"/>
    </location>
</feature>
<feature type="transmembrane region" description="Helical" evidence="1">
    <location>
        <begin position="197"/>
        <end position="215"/>
    </location>
</feature>
<feature type="transmembrane region" description="Helical" evidence="1">
    <location>
        <begin position="338"/>
        <end position="368"/>
    </location>
</feature>
<evidence type="ECO:0000313" key="2">
    <source>
        <dbReference type="EMBL" id="QCT07907.1"/>
    </source>
</evidence>
<dbReference type="OrthoDB" id="1706761at2"/>
<dbReference type="RefSeq" id="WP_138157881.1">
    <property type="nucleotide sequence ID" value="NZ_CP039381.1"/>
</dbReference>